<accession>A0A7S4UVZ2</accession>
<name>A0A7S4UVZ2_9EUKA</name>
<dbReference type="SUPFAM" id="SSF141571">
    <property type="entry name" value="Pentapeptide repeat-like"/>
    <property type="match status" value="1"/>
</dbReference>
<reference evidence="3" key="1">
    <citation type="submission" date="2021-01" db="EMBL/GenBank/DDBJ databases">
        <authorList>
            <person name="Corre E."/>
            <person name="Pelletier E."/>
            <person name="Niang G."/>
            <person name="Scheremetjew M."/>
            <person name="Finn R."/>
            <person name="Kale V."/>
            <person name="Holt S."/>
            <person name="Cochrane G."/>
            <person name="Meng A."/>
            <person name="Brown T."/>
            <person name="Cohen L."/>
        </authorList>
    </citation>
    <scope>NUCLEOTIDE SEQUENCE</scope>
    <source>
        <strain evidence="3">SoJaBio B1-5/56/2</strain>
    </source>
</reference>
<protein>
    <recommendedName>
        <fullName evidence="2">BTB domain-containing protein</fullName>
    </recommendedName>
</protein>
<feature type="domain" description="BTB" evidence="2">
    <location>
        <begin position="212"/>
        <end position="282"/>
    </location>
</feature>
<dbReference type="SUPFAM" id="SSF54695">
    <property type="entry name" value="POZ domain"/>
    <property type="match status" value="1"/>
</dbReference>
<feature type="compositionally biased region" description="Low complexity" evidence="1">
    <location>
        <begin position="42"/>
        <end position="92"/>
    </location>
</feature>
<dbReference type="InterPro" id="IPR011333">
    <property type="entry name" value="SKP1/BTB/POZ_sf"/>
</dbReference>
<dbReference type="InterPro" id="IPR000210">
    <property type="entry name" value="BTB/POZ_dom"/>
</dbReference>
<evidence type="ECO:0000259" key="2">
    <source>
        <dbReference type="PROSITE" id="PS50097"/>
    </source>
</evidence>
<feature type="region of interest" description="Disordered" evidence="1">
    <location>
        <begin position="159"/>
        <end position="208"/>
    </location>
</feature>
<dbReference type="AlphaFoldDB" id="A0A7S4UVZ2"/>
<proteinExistence type="predicted"/>
<feature type="region of interest" description="Disordered" evidence="1">
    <location>
        <begin position="1"/>
        <end position="147"/>
    </location>
</feature>
<dbReference type="GO" id="GO:0051260">
    <property type="term" value="P:protein homooligomerization"/>
    <property type="evidence" value="ECO:0007669"/>
    <property type="project" value="InterPro"/>
</dbReference>
<dbReference type="PANTHER" id="PTHR14136">
    <property type="entry name" value="BTB_POZ DOMAIN-CONTAINING PROTEIN KCTD9"/>
    <property type="match status" value="1"/>
</dbReference>
<feature type="compositionally biased region" description="Low complexity" evidence="1">
    <location>
        <begin position="1"/>
        <end position="12"/>
    </location>
</feature>
<dbReference type="Pfam" id="PF00805">
    <property type="entry name" value="Pentapeptide"/>
    <property type="match status" value="2"/>
</dbReference>
<dbReference type="InterPro" id="IPR003131">
    <property type="entry name" value="T1-type_BTB"/>
</dbReference>
<gene>
    <name evidence="3" type="ORF">NAES01612_LOCUS22823</name>
</gene>
<feature type="compositionally biased region" description="Pro residues" evidence="1">
    <location>
        <begin position="13"/>
        <end position="25"/>
    </location>
</feature>
<dbReference type="CDD" id="cd18316">
    <property type="entry name" value="BTB_POZ_KCTD-like"/>
    <property type="match status" value="1"/>
</dbReference>
<dbReference type="Gene3D" id="2.160.20.80">
    <property type="entry name" value="E3 ubiquitin-protein ligase SopA"/>
    <property type="match status" value="1"/>
</dbReference>
<dbReference type="Gene3D" id="3.30.710.10">
    <property type="entry name" value="Potassium Channel Kv1.1, Chain A"/>
    <property type="match status" value="1"/>
</dbReference>
<dbReference type="PANTHER" id="PTHR14136:SF17">
    <property type="entry name" value="BTB_POZ DOMAIN-CONTAINING PROTEIN KCTD9"/>
    <property type="match status" value="1"/>
</dbReference>
<dbReference type="InterPro" id="IPR051082">
    <property type="entry name" value="Pentapeptide-BTB/POZ_domain"/>
</dbReference>
<organism evidence="3">
    <name type="scientific">Paramoeba aestuarina</name>
    <dbReference type="NCBI Taxonomy" id="180227"/>
    <lineage>
        <taxon>Eukaryota</taxon>
        <taxon>Amoebozoa</taxon>
        <taxon>Discosea</taxon>
        <taxon>Flabellinia</taxon>
        <taxon>Dactylopodida</taxon>
        <taxon>Paramoebidae</taxon>
        <taxon>Paramoeba</taxon>
    </lineage>
</organism>
<evidence type="ECO:0000256" key="1">
    <source>
        <dbReference type="SAM" id="MobiDB-lite"/>
    </source>
</evidence>
<feature type="compositionally biased region" description="Pro residues" evidence="1">
    <location>
        <begin position="193"/>
        <end position="208"/>
    </location>
</feature>
<dbReference type="Pfam" id="PF02214">
    <property type="entry name" value="BTB_2"/>
    <property type="match status" value="1"/>
</dbReference>
<feature type="compositionally biased region" description="Low complexity" evidence="1">
    <location>
        <begin position="107"/>
        <end position="147"/>
    </location>
</feature>
<dbReference type="SMART" id="SM00225">
    <property type="entry name" value="BTB"/>
    <property type="match status" value="1"/>
</dbReference>
<dbReference type="InterPro" id="IPR001646">
    <property type="entry name" value="5peptide_repeat"/>
</dbReference>
<feature type="compositionally biased region" description="Pro residues" evidence="1">
    <location>
        <begin position="93"/>
        <end position="106"/>
    </location>
</feature>
<evidence type="ECO:0000313" key="3">
    <source>
        <dbReference type="EMBL" id="CAE2332685.1"/>
    </source>
</evidence>
<dbReference type="PROSITE" id="PS50097">
    <property type="entry name" value="BTB"/>
    <property type="match status" value="1"/>
</dbReference>
<sequence length="496" mass="53080">MECSSPSSQAGPGQPPTLPTSPPFPAHARGWGGAVDGGTSESPFFQLLPPASLSSSKSPPNSPTAAPLSPSTSFPPRSVSPSPSSCPSFRDPSSPPPLSPSSPSLPPNTSFPSSPLSSLNPSSSLSLSSNPSPSSFRPSQNPSSTSSFFFHSNSSNCTPTSPPCPSSPPKSTLPSSPPFPQLNVTNSPSSSNPSPPASPPFNPPANPPLPSHIVNLNVGGYHFSTTVDTLVRQSNSDFFQTLFSGKMATTQDEEGRYFIDRNGKFFEPLLDFLRTNILDIPDGISRQQVLEQAHFFGIKIDGMDSMLSSQISQHELVKMINRLGSGRLQLPGYQLQNRSLAYFELPNSVFTEACLSGGNLRNANLTHSDFRMATLCGMNASHANLYGAKFKGADLRGAILEGAYLQHADLREADLRFADLRHADLQYANLFGATLSNIRFKGAKFRGCEGLSSIMLMCGECGNSYRPELNQRTCPATLGSHFPAEIQPFENNQQPQ</sequence>
<dbReference type="EMBL" id="HBKR01034902">
    <property type="protein sequence ID" value="CAE2332685.1"/>
    <property type="molecule type" value="Transcribed_RNA"/>
</dbReference>